<accession>A0A3M2W4Z3</accession>
<dbReference type="Proteomes" id="UP000282378">
    <property type="component" value="Unassembled WGS sequence"/>
</dbReference>
<organism evidence="1 2">
    <name type="scientific">Pseudomonas syringae pv. maculicola</name>
    <dbReference type="NCBI Taxonomy" id="59511"/>
    <lineage>
        <taxon>Bacteria</taxon>
        <taxon>Pseudomonadati</taxon>
        <taxon>Pseudomonadota</taxon>
        <taxon>Gammaproteobacteria</taxon>
        <taxon>Pseudomonadales</taxon>
        <taxon>Pseudomonadaceae</taxon>
        <taxon>Pseudomonas</taxon>
    </lineage>
</organism>
<reference evidence="1 2" key="1">
    <citation type="submission" date="2018-08" db="EMBL/GenBank/DDBJ databases">
        <title>Recombination of ecologically and evolutionarily significant loci maintains genetic cohesion in the Pseudomonas syringae species complex.</title>
        <authorList>
            <person name="Dillon M."/>
            <person name="Thakur S."/>
            <person name="Almeida R.N.D."/>
            <person name="Weir B.S."/>
            <person name="Guttman D.S."/>
        </authorList>
    </citation>
    <scope>NUCLEOTIDE SEQUENCE [LARGE SCALE GENOMIC DNA]</scope>
    <source>
        <strain evidence="1 2">88_10</strain>
    </source>
</reference>
<dbReference type="AlphaFoldDB" id="A0A3M2W4Z3"/>
<comment type="caution">
    <text evidence="1">The sequence shown here is derived from an EMBL/GenBank/DDBJ whole genome shotgun (WGS) entry which is preliminary data.</text>
</comment>
<sequence length="41" mass="4586">FSIQLQAPEKSRCFIDSVAVGIYRIEPSLQELSMMVIGAEE</sequence>
<dbReference type="EMBL" id="RBNL01003678">
    <property type="protein sequence ID" value="RML46510.1"/>
    <property type="molecule type" value="Genomic_DNA"/>
</dbReference>
<protein>
    <submittedName>
        <fullName evidence="1">Uncharacterized protein</fullName>
    </submittedName>
</protein>
<evidence type="ECO:0000313" key="2">
    <source>
        <dbReference type="Proteomes" id="UP000282378"/>
    </source>
</evidence>
<name>A0A3M2W4Z3_PSEYM</name>
<gene>
    <name evidence="1" type="ORF">APX70_01622</name>
</gene>
<proteinExistence type="predicted"/>
<evidence type="ECO:0000313" key="1">
    <source>
        <dbReference type="EMBL" id="RML46510.1"/>
    </source>
</evidence>
<feature type="non-terminal residue" evidence="1">
    <location>
        <position position="1"/>
    </location>
</feature>